<dbReference type="InterPro" id="IPR036864">
    <property type="entry name" value="Zn2-C6_fun-type_DNA-bd_sf"/>
</dbReference>
<feature type="domain" description="Zn(2)-C6 fungal-type" evidence="1">
    <location>
        <begin position="9"/>
        <end position="39"/>
    </location>
</feature>
<dbReference type="Gene3D" id="4.10.240.10">
    <property type="entry name" value="Zn(2)-C6 fungal-type DNA-binding domain"/>
    <property type="match status" value="1"/>
</dbReference>
<dbReference type="SUPFAM" id="SSF57701">
    <property type="entry name" value="Zn2/Cys6 DNA-binding domain"/>
    <property type="match status" value="1"/>
</dbReference>
<organism evidence="2 3">
    <name type="scientific">Diversispora epigaea</name>
    <dbReference type="NCBI Taxonomy" id="1348612"/>
    <lineage>
        <taxon>Eukaryota</taxon>
        <taxon>Fungi</taxon>
        <taxon>Fungi incertae sedis</taxon>
        <taxon>Mucoromycota</taxon>
        <taxon>Glomeromycotina</taxon>
        <taxon>Glomeromycetes</taxon>
        <taxon>Diversisporales</taxon>
        <taxon>Diversisporaceae</taxon>
        <taxon>Diversispora</taxon>
    </lineage>
</organism>
<dbReference type="PROSITE" id="PS00463">
    <property type="entry name" value="ZN2_CY6_FUNGAL_1"/>
    <property type="match status" value="1"/>
</dbReference>
<name>A0A397GG75_9GLOM</name>
<proteinExistence type="predicted"/>
<dbReference type="GO" id="GO:0000981">
    <property type="term" value="F:DNA-binding transcription factor activity, RNA polymerase II-specific"/>
    <property type="evidence" value="ECO:0007669"/>
    <property type="project" value="InterPro"/>
</dbReference>
<gene>
    <name evidence="2" type="ORF">Glove_541g19</name>
</gene>
<dbReference type="AlphaFoldDB" id="A0A397GG75"/>
<dbReference type="Proteomes" id="UP000266861">
    <property type="component" value="Unassembled WGS sequence"/>
</dbReference>
<keyword evidence="3" id="KW-1185">Reference proteome</keyword>
<reference evidence="2 3" key="1">
    <citation type="submission" date="2018-08" db="EMBL/GenBank/DDBJ databases">
        <title>Genome and evolution of the arbuscular mycorrhizal fungus Diversispora epigaea (formerly Glomus versiforme) and its bacterial endosymbionts.</title>
        <authorList>
            <person name="Sun X."/>
            <person name="Fei Z."/>
            <person name="Harrison M."/>
        </authorList>
    </citation>
    <scope>NUCLEOTIDE SEQUENCE [LARGE SCALE GENOMIC DNA]</scope>
    <source>
        <strain evidence="2 3">IT104</strain>
    </source>
</reference>
<dbReference type="EMBL" id="PQFF01000460">
    <property type="protein sequence ID" value="RHZ48814.1"/>
    <property type="molecule type" value="Genomic_DNA"/>
</dbReference>
<protein>
    <recommendedName>
        <fullName evidence="1">Zn(2)-C6 fungal-type domain-containing protein</fullName>
    </recommendedName>
</protein>
<accession>A0A397GG75</accession>
<dbReference type="OrthoDB" id="39175at2759"/>
<evidence type="ECO:0000259" key="1">
    <source>
        <dbReference type="PROSITE" id="PS00463"/>
    </source>
</evidence>
<dbReference type="InterPro" id="IPR001138">
    <property type="entry name" value="Zn2Cys6_DnaBD"/>
</dbReference>
<evidence type="ECO:0000313" key="3">
    <source>
        <dbReference type="Proteomes" id="UP000266861"/>
    </source>
</evidence>
<dbReference type="GO" id="GO:0008270">
    <property type="term" value="F:zinc ion binding"/>
    <property type="evidence" value="ECO:0007669"/>
    <property type="project" value="InterPro"/>
</dbReference>
<sequence>MPRKHSTHACAGCAMAKRRCISMPSETKCVRCQNHKEICTFKPQKKRGPKPKRVESPSVEETFSFNLNYKFLPDEAPISFEFQYELN</sequence>
<evidence type="ECO:0000313" key="2">
    <source>
        <dbReference type="EMBL" id="RHZ48814.1"/>
    </source>
</evidence>
<comment type="caution">
    <text evidence="2">The sequence shown here is derived from an EMBL/GenBank/DDBJ whole genome shotgun (WGS) entry which is preliminary data.</text>
</comment>